<dbReference type="STRING" id="1817758.A2150_07430"/>
<reference evidence="2 3" key="1">
    <citation type="journal article" date="2016" name="Nat. Commun.">
        <title>Thousands of microbial genomes shed light on interconnected biogeochemical processes in an aquifer system.</title>
        <authorList>
            <person name="Anantharaman K."/>
            <person name="Brown C.T."/>
            <person name="Hug L.A."/>
            <person name="Sharon I."/>
            <person name="Castelle C.J."/>
            <person name="Probst A.J."/>
            <person name="Thomas B.C."/>
            <person name="Singh A."/>
            <person name="Wilkins M.J."/>
            <person name="Karaoz U."/>
            <person name="Brodie E.L."/>
            <person name="Williams K.H."/>
            <person name="Hubbard S.S."/>
            <person name="Banfield J.F."/>
        </authorList>
    </citation>
    <scope>NUCLEOTIDE SEQUENCE [LARGE SCALE GENOMIC DNA]</scope>
</reference>
<evidence type="ECO:0000313" key="3">
    <source>
        <dbReference type="Proteomes" id="UP000177925"/>
    </source>
</evidence>
<comment type="caution">
    <text evidence="2">The sequence shown here is derived from an EMBL/GenBank/DDBJ whole genome shotgun (WGS) entry which is preliminary data.</text>
</comment>
<feature type="transmembrane region" description="Helical" evidence="1">
    <location>
        <begin position="113"/>
        <end position="137"/>
    </location>
</feature>
<dbReference type="AlphaFoldDB" id="A0A1F6TAF1"/>
<feature type="transmembrane region" description="Helical" evidence="1">
    <location>
        <begin position="157"/>
        <end position="178"/>
    </location>
</feature>
<dbReference type="Proteomes" id="UP000177925">
    <property type="component" value="Unassembled WGS sequence"/>
</dbReference>
<name>A0A1F6TAF1_9PROT</name>
<keyword evidence="1" id="KW-0472">Membrane</keyword>
<proteinExistence type="predicted"/>
<sequence>MLTLSTRHQAAIGLGLAALLIVTRGQHFASLHSLPGASWAVFFLAGIYLRPLWALPALLGLAWLLDFAAFTWGGASGFCLTPAYVFLLPAYSALWFAGRWYARRHCFTWRTLLPLGAAMLAGAAVCELFSSGGFYFFSGRFAEPNLAEFGVRLVKYFPSYLQSVGFYVGIAAVIHALFGLAHGATRARNATST</sequence>
<gene>
    <name evidence="2" type="ORF">A2150_07430</name>
</gene>
<evidence type="ECO:0008006" key="4">
    <source>
        <dbReference type="Google" id="ProtNLM"/>
    </source>
</evidence>
<protein>
    <recommendedName>
        <fullName evidence="4">Cobalamin ABC transporter</fullName>
    </recommendedName>
</protein>
<feature type="transmembrane region" description="Helical" evidence="1">
    <location>
        <begin position="35"/>
        <end position="53"/>
    </location>
</feature>
<keyword evidence="1" id="KW-1133">Transmembrane helix</keyword>
<dbReference type="EMBL" id="MFSS01000098">
    <property type="protein sequence ID" value="OGI42131.1"/>
    <property type="molecule type" value="Genomic_DNA"/>
</dbReference>
<evidence type="ECO:0000313" key="2">
    <source>
        <dbReference type="EMBL" id="OGI42131.1"/>
    </source>
</evidence>
<accession>A0A1F6TAF1</accession>
<evidence type="ECO:0000256" key="1">
    <source>
        <dbReference type="SAM" id="Phobius"/>
    </source>
</evidence>
<feature type="transmembrane region" description="Helical" evidence="1">
    <location>
        <begin position="81"/>
        <end position="101"/>
    </location>
</feature>
<organism evidence="2 3">
    <name type="scientific">Candidatus Muproteobacteria bacterium RBG_16_64_11</name>
    <dbReference type="NCBI Taxonomy" id="1817758"/>
    <lineage>
        <taxon>Bacteria</taxon>
        <taxon>Pseudomonadati</taxon>
        <taxon>Pseudomonadota</taxon>
        <taxon>Candidatus Muproteobacteria</taxon>
    </lineage>
</organism>
<keyword evidence="1" id="KW-0812">Transmembrane</keyword>